<reference evidence="2 3" key="1">
    <citation type="submission" date="2019-07" db="EMBL/GenBank/DDBJ databases">
        <title>Whole genome shotgun sequence of Actinotalea fermentans NBRC 105374.</title>
        <authorList>
            <person name="Hosoyama A."/>
            <person name="Uohara A."/>
            <person name="Ohji S."/>
            <person name="Ichikawa N."/>
        </authorList>
    </citation>
    <scope>NUCLEOTIDE SEQUENCE [LARGE SCALE GENOMIC DNA]</scope>
    <source>
        <strain evidence="2 3">NBRC 105374</strain>
    </source>
</reference>
<dbReference type="GO" id="GO:0020037">
    <property type="term" value="F:heme binding"/>
    <property type="evidence" value="ECO:0007669"/>
    <property type="project" value="InterPro"/>
</dbReference>
<dbReference type="GO" id="GO:0016705">
    <property type="term" value="F:oxidoreductase activity, acting on paired donors, with incorporation or reduction of molecular oxygen"/>
    <property type="evidence" value="ECO:0007669"/>
    <property type="project" value="InterPro"/>
</dbReference>
<dbReference type="CDD" id="cd11079">
    <property type="entry name" value="Cyp_unk"/>
    <property type="match status" value="1"/>
</dbReference>
<dbReference type="EMBL" id="BJYK01000001">
    <property type="protein sequence ID" value="GEN78791.1"/>
    <property type="molecule type" value="Genomic_DNA"/>
</dbReference>
<dbReference type="GO" id="GO:0004497">
    <property type="term" value="F:monooxygenase activity"/>
    <property type="evidence" value="ECO:0007669"/>
    <property type="project" value="InterPro"/>
</dbReference>
<dbReference type="InterPro" id="IPR001128">
    <property type="entry name" value="Cyt_P450"/>
</dbReference>
<sequence length="388" mass="42341">MAPMTEVRTGSDWDPRAPEVLADQLTAYDAMRGRCPVAHSDYLGWTLFRHDDVVAAARDHDTFSNVVSPRVSVPNGMDPPEHTEHRRINERYFTPERMSALEPAVRDIAARLVADLPRGGPTEVMDPLARAFALRVQSAFMGWPAALEGPLRDWTLRNHRASLSRDPEALAAVALEFDGYIRGEIAARRRTAGLVSAPGDVTAELLTERVDGRPLTDEELVSLIRNWTVGELSTIAACVGILVHALAERPEVQQLLRTDPAAIPSAVDELLRIHPPLVANRRRATRDVEVAGRRIPAGAPVTLLWASANRDETVMGDPDEFRLDRDPADNLLYGTGIHACPGAPLARLELQVMVEALLAGTEHLGPVTDAVRAAYPASGYTALMVGVR</sequence>
<dbReference type="PRINTS" id="PR00359">
    <property type="entry name" value="BP450"/>
</dbReference>
<dbReference type="PANTHER" id="PTHR46696:SF6">
    <property type="entry name" value="P450, PUTATIVE (EUROFUNG)-RELATED"/>
    <property type="match status" value="1"/>
</dbReference>
<protein>
    <submittedName>
        <fullName evidence="2">Cytochrome P450</fullName>
    </submittedName>
</protein>
<dbReference type="SUPFAM" id="SSF48264">
    <property type="entry name" value="Cytochrome P450"/>
    <property type="match status" value="1"/>
</dbReference>
<keyword evidence="3" id="KW-1185">Reference proteome</keyword>
<gene>
    <name evidence="2" type="ORF">AFE02nite_05250</name>
</gene>
<dbReference type="Pfam" id="PF00067">
    <property type="entry name" value="p450"/>
    <property type="match status" value="1"/>
</dbReference>
<proteinExistence type="inferred from homology"/>
<dbReference type="InterPro" id="IPR002397">
    <property type="entry name" value="Cyt_P450_B"/>
</dbReference>
<dbReference type="GO" id="GO:0005506">
    <property type="term" value="F:iron ion binding"/>
    <property type="evidence" value="ECO:0007669"/>
    <property type="project" value="InterPro"/>
</dbReference>
<dbReference type="Gene3D" id="1.10.630.10">
    <property type="entry name" value="Cytochrome P450"/>
    <property type="match status" value="1"/>
</dbReference>
<comment type="caution">
    <text evidence="2">The sequence shown here is derived from an EMBL/GenBank/DDBJ whole genome shotgun (WGS) entry which is preliminary data.</text>
</comment>
<dbReference type="PANTHER" id="PTHR46696">
    <property type="entry name" value="P450, PUTATIVE (EUROFUNG)-RELATED"/>
    <property type="match status" value="1"/>
</dbReference>
<dbReference type="InterPro" id="IPR036396">
    <property type="entry name" value="Cyt_P450_sf"/>
</dbReference>
<name>A0A511YUC2_9CELL</name>
<accession>A0A511YUC2</accession>
<comment type="similarity">
    <text evidence="1">Belongs to the cytochrome P450 family.</text>
</comment>
<evidence type="ECO:0000313" key="2">
    <source>
        <dbReference type="EMBL" id="GEN78791.1"/>
    </source>
</evidence>
<dbReference type="AlphaFoldDB" id="A0A511YUC2"/>
<evidence type="ECO:0000313" key="3">
    <source>
        <dbReference type="Proteomes" id="UP000321484"/>
    </source>
</evidence>
<organism evidence="2 3">
    <name type="scientific">Actinotalea fermentans</name>
    <dbReference type="NCBI Taxonomy" id="43671"/>
    <lineage>
        <taxon>Bacteria</taxon>
        <taxon>Bacillati</taxon>
        <taxon>Actinomycetota</taxon>
        <taxon>Actinomycetes</taxon>
        <taxon>Micrococcales</taxon>
        <taxon>Cellulomonadaceae</taxon>
        <taxon>Actinotalea</taxon>
    </lineage>
</organism>
<evidence type="ECO:0000256" key="1">
    <source>
        <dbReference type="ARBA" id="ARBA00010617"/>
    </source>
</evidence>
<dbReference type="Proteomes" id="UP000321484">
    <property type="component" value="Unassembled WGS sequence"/>
</dbReference>